<proteinExistence type="predicted"/>
<organism evidence="2">
    <name type="scientific">gut metagenome</name>
    <dbReference type="NCBI Taxonomy" id="749906"/>
    <lineage>
        <taxon>unclassified sequences</taxon>
        <taxon>metagenomes</taxon>
        <taxon>organismal metagenomes</taxon>
    </lineage>
</organism>
<feature type="region of interest" description="Disordered" evidence="1">
    <location>
        <begin position="20"/>
        <end position="42"/>
    </location>
</feature>
<reference evidence="2" key="1">
    <citation type="journal article" date="2012" name="PLoS ONE">
        <title>Gene sets for utilization of primary and secondary nutrition supplies in the distal gut of endangered iberian lynx.</title>
        <authorList>
            <person name="Alcaide M."/>
            <person name="Messina E."/>
            <person name="Richter M."/>
            <person name="Bargiela R."/>
            <person name="Peplies J."/>
            <person name="Huws S.A."/>
            <person name="Newbold C.J."/>
            <person name="Golyshin P.N."/>
            <person name="Simon M.A."/>
            <person name="Lopez G."/>
            <person name="Yakimov M.M."/>
            <person name="Ferrer M."/>
        </authorList>
    </citation>
    <scope>NUCLEOTIDE SEQUENCE</scope>
</reference>
<dbReference type="AlphaFoldDB" id="J9CQ56"/>
<dbReference type="EMBL" id="AMCI01002617">
    <property type="protein sequence ID" value="EJX02266.1"/>
    <property type="molecule type" value="Genomic_DNA"/>
</dbReference>
<gene>
    <name evidence="2" type="ORF">EVA_09627</name>
</gene>
<sequence>MDPLFSQLYLLPSSLSYIPQGNRQKEDKYHPTLIKQEINDGT</sequence>
<protein>
    <submittedName>
        <fullName evidence="2">Uncharacterized protein</fullName>
    </submittedName>
</protein>
<comment type="caution">
    <text evidence="2">The sequence shown here is derived from an EMBL/GenBank/DDBJ whole genome shotgun (WGS) entry which is preliminary data.</text>
</comment>
<accession>J9CQ56</accession>
<evidence type="ECO:0000313" key="2">
    <source>
        <dbReference type="EMBL" id="EJX02266.1"/>
    </source>
</evidence>
<evidence type="ECO:0000256" key="1">
    <source>
        <dbReference type="SAM" id="MobiDB-lite"/>
    </source>
</evidence>
<name>J9CQ56_9ZZZZ</name>